<evidence type="ECO:0000256" key="1">
    <source>
        <dbReference type="ARBA" id="ARBA00001282"/>
    </source>
</evidence>
<keyword evidence="9" id="KW-1185">Reference proteome</keyword>
<feature type="site" description="Transition state stabilizer" evidence="7">
    <location>
        <position position="40"/>
    </location>
</feature>
<dbReference type="Gene3D" id="3.90.550.10">
    <property type="entry name" value="Spore Coat Polysaccharide Biosynthesis Protein SpsA, Chain A"/>
    <property type="match status" value="1"/>
</dbReference>
<evidence type="ECO:0000256" key="7">
    <source>
        <dbReference type="HAMAP-Rule" id="MF_00108"/>
    </source>
</evidence>
<dbReference type="PROSITE" id="PS01295">
    <property type="entry name" value="ISPD"/>
    <property type="match status" value="1"/>
</dbReference>
<dbReference type="PANTHER" id="PTHR32125">
    <property type="entry name" value="2-C-METHYL-D-ERYTHRITOL 4-PHOSPHATE CYTIDYLYLTRANSFERASE, CHLOROPLASTIC"/>
    <property type="match status" value="1"/>
</dbReference>
<gene>
    <name evidence="7" type="primary">ispD</name>
    <name evidence="8" type="ORF">BPSY_0967</name>
</gene>
<dbReference type="eggNOG" id="COG1211">
    <property type="taxonomic scope" value="Bacteria"/>
</dbReference>
<dbReference type="STRING" id="218140.BPSY_0967"/>
<proteinExistence type="inferred from homology"/>
<evidence type="ECO:0000256" key="2">
    <source>
        <dbReference type="ARBA" id="ARBA00004787"/>
    </source>
</evidence>
<dbReference type="NCBIfam" id="TIGR00453">
    <property type="entry name" value="ispD"/>
    <property type="match status" value="1"/>
</dbReference>
<evidence type="ECO:0000256" key="4">
    <source>
        <dbReference type="ARBA" id="ARBA00022679"/>
    </source>
</evidence>
<evidence type="ECO:0000256" key="3">
    <source>
        <dbReference type="ARBA" id="ARBA00009789"/>
    </source>
</evidence>
<dbReference type="AlphaFoldDB" id="A0A087CFR9"/>
<dbReference type="UniPathway" id="UPA00056">
    <property type="reaction ID" value="UER00093"/>
</dbReference>
<reference evidence="8 9" key="1">
    <citation type="submission" date="2014-03" db="EMBL/GenBank/DDBJ databases">
        <title>Genomics of Bifidobacteria.</title>
        <authorList>
            <person name="Ventura M."/>
            <person name="Milani C."/>
            <person name="Lugli G.A."/>
        </authorList>
    </citation>
    <scope>NUCLEOTIDE SEQUENCE [LARGE SCALE GENOMIC DNA]</scope>
    <source>
        <strain evidence="8 9">LMG 21775</strain>
    </source>
</reference>
<comment type="caution">
    <text evidence="8">The sequence shown here is derived from an EMBL/GenBank/DDBJ whole genome shotgun (WGS) entry which is preliminary data.</text>
</comment>
<dbReference type="EC" id="2.7.7.60" evidence="7"/>
<keyword evidence="5 7" id="KW-0548">Nucleotidyltransferase</keyword>
<dbReference type="InterPro" id="IPR001228">
    <property type="entry name" value="IspD"/>
</dbReference>
<evidence type="ECO:0000313" key="8">
    <source>
        <dbReference type="EMBL" id="KFI82119.1"/>
    </source>
</evidence>
<comment type="catalytic activity">
    <reaction evidence="1 7">
        <text>2-C-methyl-D-erythritol 4-phosphate + CTP + H(+) = 4-CDP-2-C-methyl-D-erythritol + diphosphate</text>
        <dbReference type="Rhea" id="RHEA:13429"/>
        <dbReference type="ChEBI" id="CHEBI:15378"/>
        <dbReference type="ChEBI" id="CHEBI:33019"/>
        <dbReference type="ChEBI" id="CHEBI:37563"/>
        <dbReference type="ChEBI" id="CHEBI:57823"/>
        <dbReference type="ChEBI" id="CHEBI:58262"/>
        <dbReference type="EC" id="2.7.7.60"/>
    </reaction>
</comment>
<organism evidence="8 9">
    <name type="scientific">Bifidobacterium psychraerophilum</name>
    <dbReference type="NCBI Taxonomy" id="218140"/>
    <lineage>
        <taxon>Bacteria</taxon>
        <taxon>Bacillati</taxon>
        <taxon>Actinomycetota</taxon>
        <taxon>Actinomycetes</taxon>
        <taxon>Bifidobacteriales</taxon>
        <taxon>Bifidobacteriaceae</taxon>
        <taxon>Bifidobacterium</taxon>
    </lineage>
</organism>
<comment type="similarity">
    <text evidence="3 7">Belongs to the IspD/TarI cytidylyltransferase family. IspD subfamily.</text>
</comment>
<feature type="site" description="Positions MEP for the nucleophilic attack" evidence="7">
    <location>
        <position position="177"/>
    </location>
</feature>
<dbReference type="Pfam" id="PF01128">
    <property type="entry name" value="IspD"/>
    <property type="match status" value="1"/>
</dbReference>
<dbReference type="CDD" id="cd02516">
    <property type="entry name" value="CDP-ME_synthetase"/>
    <property type="match status" value="1"/>
</dbReference>
<name>A0A087CFR9_9BIFI</name>
<dbReference type="OrthoDB" id="9802561at2"/>
<dbReference type="FunFam" id="3.90.550.10:FF:000003">
    <property type="entry name" value="2-C-methyl-D-erythritol 4-phosphate cytidylyltransferase"/>
    <property type="match status" value="1"/>
</dbReference>
<dbReference type="GO" id="GO:0019288">
    <property type="term" value="P:isopentenyl diphosphate biosynthetic process, methylerythritol 4-phosphate pathway"/>
    <property type="evidence" value="ECO:0007669"/>
    <property type="project" value="UniProtKB-UniRule"/>
</dbReference>
<feature type="site" description="Positions MEP for the nucleophilic attack" evidence="7">
    <location>
        <position position="236"/>
    </location>
</feature>
<comment type="pathway">
    <text evidence="2 7">Isoprenoid biosynthesis; isopentenyl diphosphate biosynthesis via DXP pathway; isopentenyl diphosphate from 1-deoxy-D-xylulose 5-phosphate: step 2/6.</text>
</comment>
<keyword evidence="4 7" id="KW-0808">Transferase</keyword>
<dbReference type="EMBL" id="JGZI01000009">
    <property type="protein sequence ID" value="KFI82119.1"/>
    <property type="molecule type" value="Genomic_DNA"/>
</dbReference>
<accession>A0A087CFR9</accession>
<dbReference type="GeneID" id="98300174"/>
<dbReference type="InterPro" id="IPR029044">
    <property type="entry name" value="Nucleotide-diphossugar_trans"/>
</dbReference>
<dbReference type="PANTHER" id="PTHR32125:SF4">
    <property type="entry name" value="2-C-METHYL-D-ERYTHRITOL 4-PHOSPHATE CYTIDYLYLTRANSFERASE, CHLOROPLASTIC"/>
    <property type="match status" value="1"/>
</dbReference>
<sequence>MTEQANQKHAAARGPRPQMPVVAVVLAAGFGTRLDPGHPKQLLEVGGKAVISWSVEAFERHPAVTDIVVVVNPQVRAQIEGLLGSCTKLRMVISGGSNRADSTVEALQALASAGIPEEAKILIHDAVRPFVNARTIDACIEALDEFNAATAAVKSTDTVLLGRDLGEGTVVGSVPDRGRTFRAQTPQAFRFHTIRSAYDRAAHDPDFQATDDTRAVLEFMPDEMVTIVAGDETNIKITRPEDLLYAERIAASLDGQDVKRQAMEEMHQMLASALGQ</sequence>
<evidence type="ECO:0000256" key="6">
    <source>
        <dbReference type="ARBA" id="ARBA00023229"/>
    </source>
</evidence>
<dbReference type="InterPro" id="IPR018294">
    <property type="entry name" value="ISPD_synthase_CS"/>
</dbReference>
<dbReference type="InterPro" id="IPR034683">
    <property type="entry name" value="IspD/TarI"/>
</dbReference>
<dbReference type="SUPFAM" id="SSF53448">
    <property type="entry name" value="Nucleotide-diphospho-sugar transferases"/>
    <property type="match status" value="1"/>
</dbReference>
<dbReference type="Proteomes" id="UP000029050">
    <property type="component" value="Unassembled WGS sequence"/>
</dbReference>
<dbReference type="InterPro" id="IPR050088">
    <property type="entry name" value="IspD/TarI_cytidylyltransf_bact"/>
</dbReference>
<keyword evidence="6 7" id="KW-0414">Isoprene biosynthesis</keyword>
<dbReference type="RefSeq" id="WP_033494661.1">
    <property type="nucleotide sequence ID" value="NZ_JBDNPR010000001.1"/>
</dbReference>
<dbReference type="HAMAP" id="MF_00108">
    <property type="entry name" value="IspD"/>
    <property type="match status" value="1"/>
</dbReference>
<evidence type="ECO:0000256" key="5">
    <source>
        <dbReference type="ARBA" id="ARBA00022695"/>
    </source>
</evidence>
<feature type="site" description="Transition state stabilizer" evidence="7">
    <location>
        <position position="33"/>
    </location>
</feature>
<evidence type="ECO:0000313" key="9">
    <source>
        <dbReference type="Proteomes" id="UP000029050"/>
    </source>
</evidence>
<comment type="function">
    <text evidence="7">Catalyzes the formation of 4-diphosphocytidyl-2-C-methyl-D-erythritol from CTP and 2-C-methyl-D-erythritol 4-phosphate (MEP).</text>
</comment>
<dbReference type="GO" id="GO:0050518">
    <property type="term" value="F:2-C-methyl-D-erythritol 4-phosphate cytidylyltransferase activity"/>
    <property type="evidence" value="ECO:0007669"/>
    <property type="project" value="UniProtKB-UniRule"/>
</dbReference>
<protein>
    <recommendedName>
        <fullName evidence="7">2-C-methyl-D-erythritol 4-phosphate cytidylyltransferase</fullName>
        <ecNumber evidence="7">2.7.7.60</ecNumber>
    </recommendedName>
    <alternativeName>
        <fullName evidence="7">4-diphosphocytidyl-2C-methyl-D-erythritol synthase</fullName>
    </alternativeName>
    <alternativeName>
        <fullName evidence="7">MEP cytidylyltransferase</fullName>
        <shortName evidence="7">MCT</shortName>
    </alternativeName>
</protein>